<dbReference type="Proteomes" id="UP000054032">
    <property type="component" value="Unassembled WGS sequence"/>
</dbReference>
<accession>W6YW08</accession>
<proteinExistence type="predicted"/>
<dbReference type="GeneID" id="19118683"/>
<evidence type="ECO:0000313" key="1">
    <source>
        <dbReference type="EMBL" id="EUC41718.1"/>
    </source>
</evidence>
<sequence>MLRHGPSEEMQSEGRRVRQVRSFREGDVCTIQVGGMNVTGMVAAGGQQVRG</sequence>
<name>W6YW08_COCMI</name>
<gene>
    <name evidence="1" type="ORF">COCMIDRAFT_105441</name>
</gene>
<protein>
    <submittedName>
        <fullName evidence="1">Uncharacterized protein</fullName>
    </submittedName>
</protein>
<dbReference type="AlphaFoldDB" id="W6YW08"/>
<reference evidence="1 2" key="1">
    <citation type="journal article" date="2013" name="PLoS Genet.">
        <title>Comparative genome structure, secondary metabolite, and effector coding capacity across Cochliobolus pathogens.</title>
        <authorList>
            <person name="Condon B.J."/>
            <person name="Leng Y."/>
            <person name="Wu D."/>
            <person name="Bushley K.E."/>
            <person name="Ohm R.A."/>
            <person name="Otillar R."/>
            <person name="Martin J."/>
            <person name="Schackwitz W."/>
            <person name="Grimwood J."/>
            <person name="MohdZainudin N."/>
            <person name="Xue C."/>
            <person name="Wang R."/>
            <person name="Manning V.A."/>
            <person name="Dhillon B."/>
            <person name="Tu Z.J."/>
            <person name="Steffenson B.J."/>
            <person name="Salamov A."/>
            <person name="Sun H."/>
            <person name="Lowry S."/>
            <person name="LaButti K."/>
            <person name="Han J."/>
            <person name="Copeland A."/>
            <person name="Lindquist E."/>
            <person name="Barry K."/>
            <person name="Schmutz J."/>
            <person name="Baker S.E."/>
            <person name="Ciuffetti L.M."/>
            <person name="Grigoriev I.V."/>
            <person name="Zhong S."/>
            <person name="Turgeon B.G."/>
        </authorList>
    </citation>
    <scope>NUCLEOTIDE SEQUENCE [LARGE SCALE GENOMIC DNA]</scope>
    <source>
        <strain evidence="1 2">ATCC 44560</strain>
    </source>
</reference>
<dbReference type="KEGG" id="bor:COCMIDRAFT_105441"/>
<organism evidence="1 2">
    <name type="scientific">Bipolaris oryzae ATCC 44560</name>
    <dbReference type="NCBI Taxonomy" id="930090"/>
    <lineage>
        <taxon>Eukaryota</taxon>
        <taxon>Fungi</taxon>
        <taxon>Dikarya</taxon>
        <taxon>Ascomycota</taxon>
        <taxon>Pezizomycotina</taxon>
        <taxon>Dothideomycetes</taxon>
        <taxon>Pleosporomycetidae</taxon>
        <taxon>Pleosporales</taxon>
        <taxon>Pleosporineae</taxon>
        <taxon>Pleosporaceae</taxon>
        <taxon>Bipolaris</taxon>
    </lineage>
</organism>
<keyword evidence="2" id="KW-1185">Reference proteome</keyword>
<evidence type="ECO:0000313" key="2">
    <source>
        <dbReference type="Proteomes" id="UP000054032"/>
    </source>
</evidence>
<dbReference type="RefSeq" id="XP_007691764.1">
    <property type="nucleotide sequence ID" value="XM_007693574.1"/>
</dbReference>
<dbReference type="EMBL" id="KI964089">
    <property type="protein sequence ID" value="EUC41718.1"/>
    <property type="molecule type" value="Genomic_DNA"/>
</dbReference>
<dbReference type="HOGENOM" id="CLU_3106188_0_0_1"/>